<dbReference type="UniPathway" id="UPA01068">
    <property type="reaction ID" value="UER00304"/>
</dbReference>
<comment type="caution">
    <text evidence="7">Lacks conserved residue(s) required for the propagation of feature annotation.</text>
</comment>
<dbReference type="NCBIfam" id="TIGR00558">
    <property type="entry name" value="pdxH"/>
    <property type="match status" value="1"/>
</dbReference>
<comment type="cofactor">
    <cofactor evidence="7 8">
        <name>FMN</name>
        <dbReference type="ChEBI" id="CHEBI:58210"/>
    </cofactor>
    <text evidence="7 8">Binds 1 FMN per subunit.</text>
</comment>
<proteinExistence type="inferred from homology"/>
<evidence type="ECO:0000256" key="6">
    <source>
        <dbReference type="ARBA" id="ARBA00023096"/>
    </source>
</evidence>
<dbReference type="InterPro" id="IPR000659">
    <property type="entry name" value="Pyridox_Oxase"/>
</dbReference>
<evidence type="ECO:0000256" key="8">
    <source>
        <dbReference type="PIRSR" id="PIRSR000190-2"/>
    </source>
</evidence>
<dbReference type="Proteomes" id="UP000435357">
    <property type="component" value="Unassembled WGS sequence"/>
</dbReference>
<dbReference type="PROSITE" id="PS01064">
    <property type="entry name" value="PYRIDOX_OXIDASE"/>
    <property type="match status" value="1"/>
</dbReference>
<evidence type="ECO:0000256" key="7">
    <source>
        <dbReference type="HAMAP-Rule" id="MF_01629"/>
    </source>
</evidence>
<evidence type="ECO:0000313" key="12">
    <source>
        <dbReference type="Proteomes" id="UP000435357"/>
    </source>
</evidence>
<evidence type="ECO:0000256" key="1">
    <source>
        <dbReference type="ARBA" id="ARBA00007301"/>
    </source>
</evidence>
<evidence type="ECO:0000313" key="11">
    <source>
        <dbReference type="EMBL" id="KAB1064929.1"/>
    </source>
</evidence>
<comment type="subunit">
    <text evidence="2 7">Homodimer.</text>
</comment>
<feature type="binding site" evidence="7">
    <location>
        <position position="132"/>
    </location>
    <ligand>
        <name>substrate</name>
    </ligand>
</feature>
<feature type="domain" description="Pyridoxine 5'-phosphate oxidase dimerisation C-terminal" evidence="10">
    <location>
        <begin position="177"/>
        <end position="217"/>
    </location>
</feature>
<dbReference type="InterPro" id="IPR019576">
    <property type="entry name" value="Pyridoxamine_oxidase_dimer_C"/>
</dbReference>
<sequence length="217" mass="25403">MIEEVSNYLNEVRHDFSKQKLDEASVKDNPIEQYAKWFEEAVGSQVPDPKAMTLSTVNRDGVPSSRVVYTRGLKKDGLVFYTNYNSQKGIELRENPHASINIFWSELERQIRINGVVEKLSEKESDEYFASRPRESQIGAWASDQSAQLADRTELEEKVKQYEKEFEGKEVPRPKNWGGYIFKPDYFEFWQGRPSRLHDRIAYELIDKSWSKKRLSP</sequence>
<keyword evidence="3 7" id="KW-0285">Flavoprotein</keyword>
<evidence type="ECO:0000256" key="4">
    <source>
        <dbReference type="ARBA" id="ARBA00022643"/>
    </source>
</evidence>
<feature type="binding site" evidence="7 8">
    <location>
        <begin position="81"/>
        <end position="82"/>
    </location>
    <ligand>
        <name>FMN</name>
        <dbReference type="ChEBI" id="CHEBI:58210"/>
    </ligand>
</feature>
<dbReference type="PIRSF" id="PIRSF000190">
    <property type="entry name" value="Pyd_amn-ph_oxd"/>
    <property type="match status" value="1"/>
</dbReference>
<dbReference type="PANTHER" id="PTHR10851">
    <property type="entry name" value="PYRIDOXINE-5-PHOSPHATE OXIDASE"/>
    <property type="match status" value="1"/>
</dbReference>
<evidence type="ECO:0000259" key="10">
    <source>
        <dbReference type="Pfam" id="PF10590"/>
    </source>
</evidence>
<dbReference type="InterPro" id="IPR019740">
    <property type="entry name" value="Pyridox_Oxase_CS"/>
</dbReference>
<comment type="catalytic activity">
    <reaction evidence="7">
        <text>pyridoxine 5'-phosphate + O2 = pyridoxal 5'-phosphate + H2O2</text>
        <dbReference type="Rhea" id="RHEA:15149"/>
        <dbReference type="ChEBI" id="CHEBI:15379"/>
        <dbReference type="ChEBI" id="CHEBI:16240"/>
        <dbReference type="ChEBI" id="CHEBI:58589"/>
        <dbReference type="ChEBI" id="CHEBI:597326"/>
        <dbReference type="EC" id="1.4.3.5"/>
    </reaction>
</comment>
<dbReference type="GO" id="GO:0004733">
    <property type="term" value="F:pyridoxamine phosphate oxidase activity"/>
    <property type="evidence" value="ECO:0007669"/>
    <property type="project" value="UniProtKB-UniRule"/>
</dbReference>
<dbReference type="RefSeq" id="WP_151167251.1">
    <property type="nucleotide sequence ID" value="NZ_WACR01000004.1"/>
</dbReference>
<dbReference type="Gene3D" id="2.30.110.10">
    <property type="entry name" value="Electron Transport, Fmn-binding Protein, Chain A"/>
    <property type="match status" value="1"/>
</dbReference>
<dbReference type="InterPro" id="IPR012349">
    <property type="entry name" value="Split_barrel_FMN-bd"/>
</dbReference>
<feature type="domain" description="Pyridoxamine 5'-phosphate oxidase N-terminal" evidence="9">
    <location>
        <begin position="39"/>
        <end position="162"/>
    </location>
</feature>
<keyword evidence="12" id="KW-1185">Reference proteome</keyword>
<dbReference type="AlphaFoldDB" id="A0A6N6M5N5"/>
<comment type="pathway">
    <text evidence="7">Cofactor metabolism; pyridoxal 5'-phosphate salvage; pyridoxal 5'-phosphate from pyridoxamine 5'-phosphate: step 1/1.</text>
</comment>
<feature type="binding site" evidence="7">
    <location>
        <position position="71"/>
    </location>
    <ligand>
        <name>substrate</name>
    </ligand>
</feature>
<evidence type="ECO:0000256" key="3">
    <source>
        <dbReference type="ARBA" id="ARBA00022630"/>
    </source>
</evidence>
<dbReference type="GO" id="GO:0010181">
    <property type="term" value="F:FMN binding"/>
    <property type="evidence" value="ECO:0007669"/>
    <property type="project" value="UniProtKB-UniRule"/>
</dbReference>
<feature type="binding site" evidence="7">
    <location>
        <position position="128"/>
    </location>
    <ligand>
        <name>substrate</name>
    </ligand>
</feature>
<comment type="similarity">
    <text evidence="1 7">Belongs to the pyridoxamine 5'-phosphate oxidase family.</text>
</comment>
<reference evidence="11 12" key="1">
    <citation type="submission" date="2019-09" db="EMBL/GenBank/DDBJ databases">
        <title>Genomes of Cryomorphaceae.</title>
        <authorList>
            <person name="Bowman J.P."/>
        </authorList>
    </citation>
    <scope>NUCLEOTIDE SEQUENCE [LARGE SCALE GENOMIC DNA]</scope>
    <source>
        <strain evidence="11 12">KCTC 52047</strain>
    </source>
</reference>
<dbReference type="FunFam" id="2.30.110.10:FF:000020">
    <property type="entry name" value="PNPO isoform 11"/>
    <property type="match status" value="1"/>
</dbReference>
<dbReference type="OrthoDB" id="9780392at2"/>
<feature type="binding site" evidence="7 8">
    <location>
        <position position="88"/>
    </location>
    <ligand>
        <name>FMN</name>
        <dbReference type="ChEBI" id="CHEBI:58210"/>
    </ligand>
</feature>
<organism evidence="11 12">
    <name type="scientific">Salibacter halophilus</name>
    <dbReference type="NCBI Taxonomy" id="1803916"/>
    <lineage>
        <taxon>Bacteria</taxon>
        <taxon>Pseudomonadati</taxon>
        <taxon>Bacteroidota</taxon>
        <taxon>Flavobacteriia</taxon>
        <taxon>Flavobacteriales</taxon>
        <taxon>Salibacteraceae</taxon>
        <taxon>Salibacter</taxon>
    </lineage>
</organism>
<feature type="binding site" evidence="7 8">
    <location>
        <begin position="145"/>
        <end position="146"/>
    </location>
    <ligand>
        <name>FMN</name>
        <dbReference type="ChEBI" id="CHEBI:58210"/>
    </ligand>
</feature>
<dbReference type="EC" id="1.4.3.5" evidence="7"/>
<dbReference type="EMBL" id="WACR01000004">
    <property type="protein sequence ID" value="KAB1064929.1"/>
    <property type="molecule type" value="Genomic_DNA"/>
</dbReference>
<evidence type="ECO:0000256" key="2">
    <source>
        <dbReference type="ARBA" id="ARBA00011738"/>
    </source>
</evidence>
<comment type="caution">
    <text evidence="11">The sequence shown here is derived from an EMBL/GenBank/DDBJ whole genome shotgun (WGS) entry which is preliminary data.</text>
</comment>
<dbReference type="PANTHER" id="PTHR10851:SF0">
    <property type="entry name" value="PYRIDOXINE-5'-PHOSPHATE OXIDASE"/>
    <property type="match status" value="1"/>
</dbReference>
<feature type="binding site" evidence="7 8">
    <location>
        <position position="190"/>
    </location>
    <ligand>
        <name>FMN</name>
        <dbReference type="ChEBI" id="CHEBI:58210"/>
    </ligand>
</feature>
<dbReference type="HAMAP" id="MF_01629">
    <property type="entry name" value="PdxH"/>
    <property type="match status" value="1"/>
</dbReference>
<evidence type="ECO:0000256" key="5">
    <source>
        <dbReference type="ARBA" id="ARBA00023002"/>
    </source>
</evidence>
<keyword evidence="5 7" id="KW-0560">Oxidoreductase</keyword>
<feature type="binding site" evidence="7">
    <location>
        <begin position="196"/>
        <end position="198"/>
    </location>
    <ligand>
        <name>substrate</name>
    </ligand>
</feature>
<gene>
    <name evidence="7 11" type="primary">pdxH</name>
    <name evidence="11" type="ORF">F3059_06130</name>
</gene>
<dbReference type="SUPFAM" id="SSF50475">
    <property type="entry name" value="FMN-binding split barrel"/>
    <property type="match status" value="1"/>
</dbReference>
<feature type="binding site" evidence="7">
    <location>
        <position position="136"/>
    </location>
    <ligand>
        <name>substrate</name>
    </ligand>
</feature>
<evidence type="ECO:0000259" key="9">
    <source>
        <dbReference type="Pfam" id="PF01243"/>
    </source>
</evidence>
<dbReference type="GO" id="GO:0008615">
    <property type="term" value="P:pyridoxine biosynthetic process"/>
    <property type="evidence" value="ECO:0007669"/>
    <property type="project" value="UniProtKB-UniRule"/>
</dbReference>
<dbReference type="NCBIfam" id="NF004231">
    <property type="entry name" value="PRK05679.1"/>
    <property type="match status" value="1"/>
</dbReference>
<keyword evidence="6 7" id="KW-0664">Pyridoxine biosynthesis</keyword>
<keyword evidence="4 7" id="KW-0288">FMN</keyword>
<feature type="binding site" evidence="7 8">
    <location>
        <position position="200"/>
    </location>
    <ligand>
        <name>FMN</name>
        <dbReference type="ChEBI" id="CHEBI:58210"/>
    </ligand>
</feature>
<comment type="pathway">
    <text evidence="7">Cofactor metabolism; pyridoxal 5'-phosphate salvage; pyridoxal 5'-phosphate from pyridoxine 5'-phosphate: step 1/1.</text>
</comment>
<accession>A0A6N6M5N5</accession>
<feature type="binding site" evidence="7 8">
    <location>
        <position position="110"/>
    </location>
    <ligand>
        <name>FMN</name>
        <dbReference type="ChEBI" id="CHEBI:58210"/>
    </ligand>
</feature>
<dbReference type="Pfam" id="PF01243">
    <property type="entry name" value="PNPOx_N"/>
    <property type="match status" value="1"/>
</dbReference>
<name>A0A6N6M5N5_9FLAO</name>
<dbReference type="Pfam" id="PF10590">
    <property type="entry name" value="PNP_phzG_C"/>
    <property type="match status" value="1"/>
</dbReference>
<comment type="catalytic activity">
    <reaction evidence="7">
        <text>pyridoxamine 5'-phosphate + O2 + H2O = pyridoxal 5'-phosphate + H2O2 + NH4(+)</text>
        <dbReference type="Rhea" id="RHEA:15817"/>
        <dbReference type="ChEBI" id="CHEBI:15377"/>
        <dbReference type="ChEBI" id="CHEBI:15379"/>
        <dbReference type="ChEBI" id="CHEBI:16240"/>
        <dbReference type="ChEBI" id="CHEBI:28938"/>
        <dbReference type="ChEBI" id="CHEBI:58451"/>
        <dbReference type="ChEBI" id="CHEBI:597326"/>
        <dbReference type="EC" id="1.4.3.5"/>
    </reaction>
</comment>
<protein>
    <recommendedName>
        <fullName evidence="7">Pyridoxine/pyridoxamine 5'-phosphate oxidase</fullName>
        <ecNumber evidence="7">1.4.3.5</ecNumber>
    </recommendedName>
    <alternativeName>
        <fullName evidence="7">PNP/PMP oxidase</fullName>
        <shortName evidence="7">PNPOx</shortName>
    </alternativeName>
    <alternativeName>
        <fullName evidence="7">Pyridoxal 5'-phosphate synthase</fullName>
    </alternativeName>
</protein>
<dbReference type="InterPro" id="IPR011576">
    <property type="entry name" value="Pyridox_Oxase_N"/>
</dbReference>
<comment type="function">
    <text evidence="7">Catalyzes the oxidation of either pyridoxine 5'-phosphate (PNP) or pyridoxamine 5'-phosphate (PMP) into pyridoxal 5'-phosphate (PLP).</text>
</comment>